<feature type="domain" description="Rab-GAP TBC" evidence="2">
    <location>
        <begin position="203"/>
        <end position="389"/>
    </location>
</feature>
<dbReference type="PANTHER" id="PTHR47219">
    <property type="entry name" value="RAB GTPASE-ACTIVATING PROTEIN 1-LIKE"/>
    <property type="match status" value="1"/>
</dbReference>
<dbReference type="PROSITE" id="PS50086">
    <property type="entry name" value="TBC_RABGAP"/>
    <property type="match status" value="1"/>
</dbReference>
<keyword evidence="1" id="KW-0343">GTPase activation</keyword>
<dbReference type="InterPro" id="IPR035969">
    <property type="entry name" value="Rab-GAP_TBC_sf"/>
</dbReference>
<comment type="caution">
    <text evidence="3">The sequence shown here is derived from an EMBL/GenBank/DDBJ whole genome shotgun (WGS) entry which is preliminary data.</text>
</comment>
<dbReference type="FunFam" id="1.10.8.270:FF:000001">
    <property type="entry name" value="TBC1 domain family member 1"/>
    <property type="match status" value="1"/>
</dbReference>
<dbReference type="SUPFAM" id="SSF47923">
    <property type="entry name" value="Ypt/Rab-GAP domain of gyp1p"/>
    <property type="match status" value="2"/>
</dbReference>
<dbReference type="Pfam" id="PF00566">
    <property type="entry name" value="RabGAP-TBC"/>
    <property type="match status" value="1"/>
</dbReference>
<dbReference type="SMART" id="SM00164">
    <property type="entry name" value="TBC"/>
    <property type="match status" value="1"/>
</dbReference>
<dbReference type="GO" id="GO:0005096">
    <property type="term" value="F:GTPase activator activity"/>
    <property type="evidence" value="ECO:0007669"/>
    <property type="project" value="UniProtKB-KW"/>
</dbReference>
<dbReference type="PANTHER" id="PTHR47219:SF9">
    <property type="entry name" value="GTPASE ACTIVATING PROTEIN AND CENTROSOME-ASSOCIATED, ISOFORM B"/>
    <property type="match status" value="1"/>
</dbReference>
<dbReference type="AlphaFoldDB" id="A0A1Y2FAY5"/>
<proteinExistence type="predicted"/>
<protein>
    <submittedName>
        <fullName evidence="3">RabGAP/TBC</fullName>
    </submittedName>
</protein>
<dbReference type="Proteomes" id="UP000193920">
    <property type="component" value="Unassembled WGS sequence"/>
</dbReference>
<dbReference type="EMBL" id="MCOG01000011">
    <property type="protein sequence ID" value="ORY81092.1"/>
    <property type="molecule type" value="Genomic_DNA"/>
</dbReference>
<evidence type="ECO:0000256" key="1">
    <source>
        <dbReference type="ARBA" id="ARBA00022468"/>
    </source>
</evidence>
<dbReference type="Gene3D" id="1.10.472.80">
    <property type="entry name" value="Ypt/Rab-GAP domain of gyp1p, domain 3"/>
    <property type="match status" value="1"/>
</dbReference>
<name>A0A1Y2FAY5_9FUNG</name>
<dbReference type="STRING" id="1754190.A0A1Y2FAY5"/>
<keyword evidence="4" id="KW-1185">Reference proteome</keyword>
<evidence type="ECO:0000259" key="2">
    <source>
        <dbReference type="PROSITE" id="PS50086"/>
    </source>
</evidence>
<sequence>MDFEQTFNFPTQDNLKNNKNFMRSNLTRKLMKTDSNNNLKSKKNKDLYRKDDDNNLSYGSLTEITEHIYEFSSITENNQEELFDVHLTEENQKHTYSSSSLESIDINSESISEKSEKSNESSDPKYEKLKVDEYGFIINDVFHKKTYNLDSQTNQKKKESSWISMFKNFSLGGWDNSKPKIIEESSCNVCDSPSKLEKFCRDGIPQSFRGYVWSTLADTENIKKKNLFYELCNADALPIDEIILKDITRCYPDHIMFNDKNYYGQHNLFNVLKAYSRYNPSIGYCQGMGFLAGILLMFIPAEDAFWLLVSTIEKYGISGYYTQDLVKLKSDNDIFTKVLKQKLPRIYNHLVDLEIDTILFTTEWFLCLYSKTLPWPCLLRVWDLFYYYGKPTIIKAGIALLQYIEKPLLNRCQDLSKDECLNTTLDIILHIHDYLYTDNYCHCFDKKIPKEENIKVYNKSIAQDIILKSAVLDDDENNVEETKEENNINMGKDDGFVESGYLMPPPKLAHNREHRFKQHPSDHFNSTFYTSISTINNNNIEKDNIDDVKHGKCSSDCICINCFDIETFLNTILSIKISQKLEESLNE</sequence>
<evidence type="ECO:0000313" key="3">
    <source>
        <dbReference type="EMBL" id="ORY81092.1"/>
    </source>
</evidence>
<dbReference type="InterPro" id="IPR050302">
    <property type="entry name" value="Rab_GAP_TBC_domain"/>
</dbReference>
<organism evidence="3 4">
    <name type="scientific">Neocallimastix californiae</name>
    <dbReference type="NCBI Taxonomy" id="1754190"/>
    <lineage>
        <taxon>Eukaryota</taxon>
        <taxon>Fungi</taxon>
        <taxon>Fungi incertae sedis</taxon>
        <taxon>Chytridiomycota</taxon>
        <taxon>Chytridiomycota incertae sedis</taxon>
        <taxon>Neocallimastigomycetes</taxon>
        <taxon>Neocallimastigales</taxon>
        <taxon>Neocallimastigaceae</taxon>
        <taxon>Neocallimastix</taxon>
    </lineage>
</organism>
<accession>A0A1Y2FAY5</accession>
<dbReference type="OrthoDB" id="159449at2759"/>
<dbReference type="InterPro" id="IPR000195">
    <property type="entry name" value="Rab-GAP-TBC_dom"/>
</dbReference>
<dbReference type="Gene3D" id="1.10.8.270">
    <property type="entry name" value="putative rabgap domain of human tbc1 domain family member 14 like domains"/>
    <property type="match status" value="1"/>
</dbReference>
<dbReference type="Gene3D" id="1.10.10.750">
    <property type="entry name" value="Ypt/Rab-GAP domain of gyp1p, domain 1"/>
    <property type="match status" value="1"/>
</dbReference>
<dbReference type="GO" id="GO:0031267">
    <property type="term" value="F:small GTPase binding"/>
    <property type="evidence" value="ECO:0007669"/>
    <property type="project" value="TreeGrafter"/>
</dbReference>
<reference evidence="3 4" key="1">
    <citation type="submission" date="2016-08" db="EMBL/GenBank/DDBJ databases">
        <title>A Parts List for Fungal Cellulosomes Revealed by Comparative Genomics.</title>
        <authorList>
            <consortium name="DOE Joint Genome Institute"/>
            <person name="Haitjema C.H."/>
            <person name="Gilmore S.P."/>
            <person name="Henske J.K."/>
            <person name="Solomon K.V."/>
            <person name="De Groot R."/>
            <person name="Kuo A."/>
            <person name="Mondo S.J."/>
            <person name="Salamov A.A."/>
            <person name="Labutti K."/>
            <person name="Zhao Z."/>
            <person name="Chiniquy J."/>
            <person name="Barry K."/>
            <person name="Brewer H.M."/>
            <person name="Purvine S.O."/>
            <person name="Wright A.T."/>
            <person name="Boxma B."/>
            <person name="Van Alen T."/>
            <person name="Hackstein J.H."/>
            <person name="Baker S.E."/>
            <person name="Grigoriev I.V."/>
            <person name="O'Malley M.A."/>
        </authorList>
    </citation>
    <scope>NUCLEOTIDE SEQUENCE [LARGE SCALE GENOMIC DNA]</scope>
    <source>
        <strain evidence="3 4">G1</strain>
    </source>
</reference>
<evidence type="ECO:0000313" key="4">
    <source>
        <dbReference type="Proteomes" id="UP000193920"/>
    </source>
</evidence>
<gene>
    <name evidence="3" type="ORF">LY90DRAFT_500184</name>
</gene>